<reference evidence="1" key="1">
    <citation type="journal article" date="2015" name="Nature">
        <title>Complex archaea that bridge the gap between prokaryotes and eukaryotes.</title>
        <authorList>
            <person name="Spang A."/>
            <person name="Saw J.H."/>
            <person name="Jorgensen S.L."/>
            <person name="Zaremba-Niedzwiedzka K."/>
            <person name="Martijn J."/>
            <person name="Lind A.E."/>
            <person name="van Eijk R."/>
            <person name="Schleper C."/>
            <person name="Guy L."/>
            <person name="Ettema T.J."/>
        </authorList>
    </citation>
    <scope>NUCLEOTIDE SEQUENCE</scope>
</reference>
<feature type="non-terminal residue" evidence="1">
    <location>
        <position position="467"/>
    </location>
</feature>
<gene>
    <name evidence="1" type="ORF">LCGC14_1700210</name>
</gene>
<name>A0A0F9JYT6_9ZZZZ</name>
<comment type="caution">
    <text evidence="1">The sequence shown here is derived from an EMBL/GenBank/DDBJ whole genome shotgun (WGS) entry which is preliminary data.</text>
</comment>
<protein>
    <recommendedName>
        <fullName evidence="2">Phage portal protein</fullName>
    </recommendedName>
</protein>
<evidence type="ECO:0000313" key="1">
    <source>
        <dbReference type="EMBL" id="KKM15028.1"/>
    </source>
</evidence>
<evidence type="ECO:0008006" key="2">
    <source>
        <dbReference type="Google" id="ProtNLM"/>
    </source>
</evidence>
<organism evidence="1">
    <name type="scientific">marine sediment metagenome</name>
    <dbReference type="NCBI Taxonomy" id="412755"/>
    <lineage>
        <taxon>unclassified sequences</taxon>
        <taxon>metagenomes</taxon>
        <taxon>ecological metagenomes</taxon>
    </lineage>
</organism>
<dbReference type="EMBL" id="LAZR01015007">
    <property type="protein sequence ID" value="KKM15028.1"/>
    <property type="molecule type" value="Genomic_DNA"/>
</dbReference>
<sequence>MGYILPGGRFSRYGDSLINADTQSAMVTVPQVKPISGRSLTGAQGRIAAARSVTATDISRTAPTFNDPRYTFTTLSIPTDLRTLNGLYRFFDDTDPLVGNAIRLHCEFPLSRVSLKEVGDPVIQRHYEDMWERIQMDSLLFNIGLEYWRIGNVFPYGAWNVDDMMWEQFVILNPDYVTVEGTYLNQRPFIKLQPDEHLKKIVTTGQPKFLYDQLPPEIVKYVRMGQEIPLSPQNVFHIAHNKSPYETLGRSVIKRILKSLIYEDRMSMANFAIATRQTIPITVVKIGDPNSGWVPNDEELEEVRELLSAREVDPNFTIIYHWGIDIQFYGASGKIWNLTNEFNRIMKWKMLGLGISEAILTGGSSYATAYAQLEVLRQRYLHFQQTMQTFVYRGVFEPVAYACGFYKTEDVVAGRYYSGKKFGNPTDADMPETDILSKHAANFNNEDNEDYVAQLKAKHAANVSGKA</sequence>
<dbReference type="AlphaFoldDB" id="A0A0F9JYT6"/>
<proteinExistence type="predicted"/>
<accession>A0A0F9JYT6</accession>